<protein>
    <submittedName>
        <fullName evidence="7">RNA polymerase, sigma-24 subunit, ECF subfamily</fullName>
    </submittedName>
</protein>
<proteinExistence type="inferred from homology"/>
<dbReference type="NCBIfam" id="TIGR02985">
    <property type="entry name" value="Sig70_bacteroi1"/>
    <property type="match status" value="1"/>
</dbReference>
<organism evidence="7 8">
    <name type="scientific">Mucilaginibacter paludis DSM 18603</name>
    <dbReference type="NCBI Taxonomy" id="714943"/>
    <lineage>
        <taxon>Bacteria</taxon>
        <taxon>Pseudomonadati</taxon>
        <taxon>Bacteroidota</taxon>
        <taxon>Sphingobacteriia</taxon>
        <taxon>Sphingobacteriales</taxon>
        <taxon>Sphingobacteriaceae</taxon>
        <taxon>Mucilaginibacter</taxon>
    </lineage>
</organism>
<keyword evidence="2" id="KW-0805">Transcription regulation</keyword>
<evidence type="ECO:0000256" key="3">
    <source>
        <dbReference type="ARBA" id="ARBA00023082"/>
    </source>
</evidence>
<evidence type="ECO:0000256" key="2">
    <source>
        <dbReference type="ARBA" id="ARBA00023015"/>
    </source>
</evidence>
<dbReference type="Pfam" id="PF04542">
    <property type="entry name" value="Sigma70_r2"/>
    <property type="match status" value="1"/>
</dbReference>
<evidence type="ECO:0000313" key="8">
    <source>
        <dbReference type="Proteomes" id="UP000002774"/>
    </source>
</evidence>
<dbReference type="InterPro" id="IPR013325">
    <property type="entry name" value="RNA_pol_sigma_r2"/>
</dbReference>
<evidence type="ECO:0000259" key="5">
    <source>
        <dbReference type="Pfam" id="PF04542"/>
    </source>
</evidence>
<dbReference type="InterPro" id="IPR039425">
    <property type="entry name" value="RNA_pol_sigma-70-like"/>
</dbReference>
<evidence type="ECO:0000256" key="1">
    <source>
        <dbReference type="ARBA" id="ARBA00010641"/>
    </source>
</evidence>
<keyword evidence="8" id="KW-1185">Reference proteome</keyword>
<dbReference type="eggNOG" id="COG1595">
    <property type="taxonomic scope" value="Bacteria"/>
</dbReference>
<dbReference type="EMBL" id="CM001403">
    <property type="protein sequence ID" value="EHQ29468.1"/>
    <property type="molecule type" value="Genomic_DNA"/>
</dbReference>
<keyword evidence="4" id="KW-0804">Transcription</keyword>
<dbReference type="Gene3D" id="1.10.1740.10">
    <property type="match status" value="1"/>
</dbReference>
<evidence type="ECO:0000259" key="6">
    <source>
        <dbReference type="Pfam" id="PF08281"/>
    </source>
</evidence>
<reference evidence="7" key="1">
    <citation type="submission" date="2011-09" db="EMBL/GenBank/DDBJ databases">
        <title>The permanent draft genome of Mucilaginibacter paludis DSM 18603.</title>
        <authorList>
            <consortium name="US DOE Joint Genome Institute (JGI-PGF)"/>
            <person name="Lucas S."/>
            <person name="Han J."/>
            <person name="Lapidus A."/>
            <person name="Bruce D."/>
            <person name="Goodwin L."/>
            <person name="Pitluck S."/>
            <person name="Peters L."/>
            <person name="Kyrpides N."/>
            <person name="Mavromatis K."/>
            <person name="Ivanova N."/>
            <person name="Mikhailova N."/>
            <person name="Held B."/>
            <person name="Detter J.C."/>
            <person name="Tapia R."/>
            <person name="Han C."/>
            <person name="Land M."/>
            <person name="Hauser L."/>
            <person name="Markowitz V."/>
            <person name="Cheng J.-F."/>
            <person name="Hugenholtz P."/>
            <person name="Woyke T."/>
            <person name="Wu D."/>
            <person name="Tindall B."/>
            <person name="Brambilla E."/>
            <person name="Klenk H.-P."/>
            <person name="Eisen J.A."/>
        </authorList>
    </citation>
    <scope>NUCLEOTIDE SEQUENCE [LARGE SCALE GENOMIC DNA]</scope>
    <source>
        <strain evidence="7">DSM 18603</strain>
    </source>
</reference>
<dbReference type="Proteomes" id="UP000002774">
    <property type="component" value="Chromosome"/>
</dbReference>
<dbReference type="InterPro" id="IPR036388">
    <property type="entry name" value="WH-like_DNA-bd_sf"/>
</dbReference>
<dbReference type="InterPro" id="IPR013324">
    <property type="entry name" value="RNA_pol_sigma_r3/r4-like"/>
</dbReference>
<dbReference type="RefSeq" id="WP_008510686.1">
    <property type="nucleotide sequence ID" value="NZ_CM001403.1"/>
</dbReference>
<dbReference type="SUPFAM" id="SSF88946">
    <property type="entry name" value="Sigma2 domain of RNA polymerase sigma factors"/>
    <property type="match status" value="1"/>
</dbReference>
<dbReference type="InterPro" id="IPR013249">
    <property type="entry name" value="RNA_pol_sigma70_r4_t2"/>
</dbReference>
<comment type="similarity">
    <text evidence="1">Belongs to the sigma-70 factor family. ECF subfamily.</text>
</comment>
<feature type="domain" description="RNA polymerase sigma-70 region 2" evidence="5">
    <location>
        <begin position="27"/>
        <end position="92"/>
    </location>
</feature>
<dbReference type="Gene3D" id="1.10.10.10">
    <property type="entry name" value="Winged helix-like DNA-binding domain superfamily/Winged helix DNA-binding domain"/>
    <property type="match status" value="1"/>
</dbReference>
<dbReference type="OrthoDB" id="659569at2"/>
<dbReference type="GO" id="GO:0016987">
    <property type="term" value="F:sigma factor activity"/>
    <property type="evidence" value="ECO:0007669"/>
    <property type="project" value="UniProtKB-KW"/>
</dbReference>
<dbReference type="NCBIfam" id="TIGR02937">
    <property type="entry name" value="sigma70-ECF"/>
    <property type="match status" value="1"/>
</dbReference>
<evidence type="ECO:0000313" key="7">
    <source>
        <dbReference type="EMBL" id="EHQ29468.1"/>
    </source>
</evidence>
<gene>
    <name evidence="7" type="ORF">Mucpa_5396</name>
</gene>
<evidence type="ECO:0000256" key="4">
    <source>
        <dbReference type="ARBA" id="ARBA00023163"/>
    </source>
</evidence>
<dbReference type="InterPro" id="IPR007627">
    <property type="entry name" value="RNA_pol_sigma70_r2"/>
</dbReference>
<keyword evidence="3" id="KW-0731">Sigma factor</keyword>
<dbReference type="PANTHER" id="PTHR43133:SF46">
    <property type="entry name" value="RNA POLYMERASE SIGMA-70 FACTOR ECF SUBFAMILY"/>
    <property type="match status" value="1"/>
</dbReference>
<dbReference type="Pfam" id="PF08281">
    <property type="entry name" value="Sigma70_r4_2"/>
    <property type="match status" value="1"/>
</dbReference>
<dbReference type="GO" id="GO:0003677">
    <property type="term" value="F:DNA binding"/>
    <property type="evidence" value="ECO:0007669"/>
    <property type="project" value="InterPro"/>
</dbReference>
<sequence length="192" mass="22747">MRDYLTLSDNELSALLISGDHRAYEQLYHRYSRLLFSYAMKKLRDEEQAKDITQEFFTELWDKRETTVFSTNISGYFFSAINNRIVNYFLRENVKSKFVSYVADNLPGIVANTDHLIRENQLMALIEKEIQPLPPKMRVVFEMSRKQHLSYREIAEKLDISERTVENQVSNALFRLRTKLGLVFFLLYLANK</sequence>
<dbReference type="GO" id="GO:0006352">
    <property type="term" value="P:DNA-templated transcription initiation"/>
    <property type="evidence" value="ECO:0007669"/>
    <property type="project" value="InterPro"/>
</dbReference>
<dbReference type="InterPro" id="IPR014327">
    <property type="entry name" value="RNA_pol_sigma70_bacteroid"/>
</dbReference>
<name>H1Y990_9SPHI</name>
<dbReference type="AlphaFoldDB" id="H1Y990"/>
<dbReference type="PANTHER" id="PTHR43133">
    <property type="entry name" value="RNA POLYMERASE ECF-TYPE SIGMA FACTO"/>
    <property type="match status" value="1"/>
</dbReference>
<accession>H1Y990</accession>
<dbReference type="STRING" id="714943.Mucpa_5396"/>
<feature type="domain" description="RNA polymerase sigma factor 70 region 4 type 2" evidence="6">
    <location>
        <begin position="126"/>
        <end position="173"/>
    </location>
</feature>
<dbReference type="InterPro" id="IPR014284">
    <property type="entry name" value="RNA_pol_sigma-70_dom"/>
</dbReference>
<dbReference type="HOGENOM" id="CLU_047691_4_1_10"/>
<dbReference type="SUPFAM" id="SSF88659">
    <property type="entry name" value="Sigma3 and sigma4 domains of RNA polymerase sigma factors"/>
    <property type="match status" value="1"/>
</dbReference>